<dbReference type="Gene3D" id="3.80.30.20">
    <property type="entry name" value="tm_1862 like domain"/>
    <property type="match status" value="1"/>
</dbReference>
<reference evidence="11" key="1">
    <citation type="submission" date="2009-05" db="EMBL/GenBank/DDBJ databases">
        <authorList>
            <person name="Harkins D.M."/>
            <person name="DeShazer D."/>
            <person name="Woods D.E."/>
            <person name="Brinkac L.M."/>
            <person name="Brown K.A."/>
            <person name="Hung G.C."/>
            <person name="Tuanyok A."/>
            <person name="Zhang B."/>
            <person name="Nierman W.C."/>
        </authorList>
    </citation>
    <scope>NUCLEOTIDE SEQUENCE [LARGE SCALE GENOMIC DNA]</scope>
    <source>
        <strain evidence="11">1710a</strain>
    </source>
</reference>
<keyword evidence="7" id="KW-0408">Iron</keyword>
<dbReference type="InterPro" id="IPR006158">
    <property type="entry name" value="Cobalamin-bd"/>
</dbReference>
<dbReference type="PANTHER" id="PTHR43409">
    <property type="entry name" value="ANAEROBIC MAGNESIUM-PROTOPORPHYRIN IX MONOMETHYL ESTER CYCLASE-RELATED"/>
    <property type="match status" value="1"/>
</dbReference>
<dbReference type="GO" id="GO:0031419">
    <property type="term" value="F:cobalamin binding"/>
    <property type="evidence" value="ECO:0007669"/>
    <property type="project" value="InterPro"/>
</dbReference>
<dbReference type="GO" id="GO:0046872">
    <property type="term" value="F:metal ion binding"/>
    <property type="evidence" value="ECO:0007669"/>
    <property type="project" value="UniProtKB-KW"/>
</dbReference>
<evidence type="ECO:0000256" key="7">
    <source>
        <dbReference type="ARBA" id="ARBA00023004"/>
    </source>
</evidence>
<dbReference type="InterPro" id="IPR007197">
    <property type="entry name" value="rSAM"/>
</dbReference>
<dbReference type="SFLD" id="SFLDG01082">
    <property type="entry name" value="B12-binding_domain_containing"/>
    <property type="match status" value="1"/>
</dbReference>
<evidence type="ECO:0000313" key="11">
    <source>
        <dbReference type="EMBL" id="EET03311.1"/>
    </source>
</evidence>
<dbReference type="GO" id="GO:0051539">
    <property type="term" value="F:4 iron, 4 sulfur cluster binding"/>
    <property type="evidence" value="ECO:0007669"/>
    <property type="project" value="UniProtKB-KW"/>
</dbReference>
<proteinExistence type="predicted"/>
<dbReference type="InterPro" id="IPR058240">
    <property type="entry name" value="rSAM_sf"/>
</dbReference>
<dbReference type="SFLD" id="SFLDS00029">
    <property type="entry name" value="Radical_SAM"/>
    <property type="match status" value="1"/>
</dbReference>
<organism evidence="11">
    <name type="scientific">Burkholderia pseudomallei 1710a</name>
    <dbReference type="NCBI Taxonomy" id="320371"/>
    <lineage>
        <taxon>Bacteria</taxon>
        <taxon>Pseudomonadati</taxon>
        <taxon>Pseudomonadota</taxon>
        <taxon>Betaproteobacteria</taxon>
        <taxon>Burkholderiales</taxon>
        <taxon>Burkholderiaceae</taxon>
        <taxon>Burkholderia</taxon>
        <taxon>pseudomallei group</taxon>
    </lineage>
</organism>
<dbReference type="InterPro" id="IPR006638">
    <property type="entry name" value="Elp3/MiaA/NifB-like_rSAM"/>
</dbReference>
<dbReference type="CDD" id="cd01335">
    <property type="entry name" value="Radical_SAM"/>
    <property type="match status" value="1"/>
</dbReference>
<evidence type="ECO:0000256" key="2">
    <source>
        <dbReference type="ARBA" id="ARBA00022490"/>
    </source>
</evidence>
<dbReference type="SUPFAM" id="SSF52242">
    <property type="entry name" value="Cobalamin (vitamin B12)-binding domain"/>
    <property type="match status" value="1"/>
</dbReference>
<dbReference type="Pfam" id="PF02310">
    <property type="entry name" value="B12-binding"/>
    <property type="match status" value="1"/>
</dbReference>
<keyword evidence="5" id="KW-0949">S-adenosyl-L-methionine</keyword>
<keyword evidence="8" id="KW-0411">Iron-sulfur</keyword>
<dbReference type="SFLD" id="SFLDG01123">
    <property type="entry name" value="methyltransferase_(Class_B)"/>
    <property type="match status" value="1"/>
</dbReference>
<protein>
    <submittedName>
        <fullName evidence="11">B12-binding/radical SAM domain protein</fullName>
    </submittedName>
</protein>
<keyword evidence="2" id="KW-0963">Cytoplasm</keyword>
<dbReference type="InterPro" id="IPR034466">
    <property type="entry name" value="Methyltransferase_Class_B"/>
</dbReference>
<feature type="domain" description="B12-binding" evidence="9">
    <location>
        <begin position="14"/>
        <end position="157"/>
    </location>
</feature>
<dbReference type="Gene3D" id="3.40.50.280">
    <property type="entry name" value="Cobalamin-binding domain"/>
    <property type="match status" value="1"/>
</dbReference>
<evidence type="ECO:0000256" key="3">
    <source>
        <dbReference type="ARBA" id="ARBA00022603"/>
    </source>
</evidence>
<comment type="cofactor">
    <cofactor evidence="1">
        <name>[4Fe-4S] cluster</name>
        <dbReference type="ChEBI" id="CHEBI:49883"/>
    </cofactor>
</comment>
<dbReference type="EMBL" id="CM000833">
    <property type="protein sequence ID" value="EET03311.1"/>
    <property type="molecule type" value="Genomic_DNA"/>
</dbReference>
<dbReference type="AlphaFoldDB" id="A0A0E1VTI6"/>
<evidence type="ECO:0000259" key="10">
    <source>
        <dbReference type="PROSITE" id="PS51918"/>
    </source>
</evidence>
<dbReference type="PANTHER" id="PTHR43409:SF7">
    <property type="entry name" value="BLL1977 PROTEIN"/>
    <property type="match status" value="1"/>
</dbReference>
<dbReference type="PROSITE" id="PS51918">
    <property type="entry name" value="RADICAL_SAM"/>
    <property type="match status" value="1"/>
</dbReference>
<evidence type="ECO:0000256" key="6">
    <source>
        <dbReference type="ARBA" id="ARBA00022723"/>
    </source>
</evidence>
<dbReference type="Pfam" id="PF04055">
    <property type="entry name" value="Radical_SAM"/>
    <property type="match status" value="1"/>
</dbReference>
<keyword evidence="6" id="KW-0479">Metal-binding</keyword>
<dbReference type="InterPro" id="IPR051198">
    <property type="entry name" value="BchE-like"/>
</dbReference>
<accession>A0A0E1VTI6</accession>
<evidence type="ECO:0000256" key="4">
    <source>
        <dbReference type="ARBA" id="ARBA00022679"/>
    </source>
</evidence>
<dbReference type="PROSITE" id="PS51332">
    <property type="entry name" value="B12_BINDING"/>
    <property type="match status" value="1"/>
</dbReference>
<evidence type="ECO:0000256" key="1">
    <source>
        <dbReference type="ARBA" id="ARBA00001966"/>
    </source>
</evidence>
<dbReference type="InterPro" id="IPR036724">
    <property type="entry name" value="Cobalamin-bd_sf"/>
</dbReference>
<dbReference type="CDD" id="cd02068">
    <property type="entry name" value="radical_SAM_B12_BD"/>
    <property type="match status" value="1"/>
</dbReference>
<keyword evidence="4" id="KW-0808">Transferase</keyword>
<evidence type="ECO:0000256" key="5">
    <source>
        <dbReference type="ARBA" id="ARBA00022691"/>
    </source>
</evidence>
<dbReference type="SUPFAM" id="SSF102114">
    <property type="entry name" value="Radical SAM enzymes"/>
    <property type="match status" value="1"/>
</dbReference>
<name>A0A0E1VTI6_BURPE</name>
<dbReference type="Proteomes" id="UP000001812">
    <property type="component" value="Chromosome II"/>
</dbReference>
<dbReference type="HOGENOM" id="CLU_423170_0_0_4"/>
<feature type="domain" description="Radical SAM core" evidence="10">
    <location>
        <begin position="197"/>
        <end position="418"/>
    </location>
</feature>
<gene>
    <name evidence="11" type="ORF">BURPS1710A_A2519</name>
</gene>
<evidence type="ECO:0000256" key="8">
    <source>
        <dbReference type="ARBA" id="ARBA00023014"/>
    </source>
</evidence>
<keyword evidence="3" id="KW-0489">Methyltransferase</keyword>
<dbReference type="GO" id="GO:0003824">
    <property type="term" value="F:catalytic activity"/>
    <property type="evidence" value="ECO:0007669"/>
    <property type="project" value="InterPro"/>
</dbReference>
<dbReference type="SMART" id="SM00729">
    <property type="entry name" value="Elp3"/>
    <property type="match status" value="1"/>
</dbReference>
<dbReference type="InterPro" id="IPR023404">
    <property type="entry name" value="rSAM_horseshoe"/>
</dbReference>
<sequence length="651" mass="72239">MRLGMKLLLVDNLVMPEEGSLAYLDVHPHLGLLALAAVAEADGHRVRIYDPKRLIRDGTLAYDATLYERASRAILAERPDVVGFTALGCSFLFALNVAALLKRREPDLPVLLGGPHATMLHRQILERFPQFDIIVRYEADEILPAVLDCLEQRTFDVIPGVSWRATGRGAPLRFTDGKPKVEELDRLPIASYDHYPVDDLGLSMLRIEAGRGCPFACTFCSTAGFFQRSFRLKSAERLVHELDILHRRYRVSDFKLDHDMFTVNRHKVMAFCEAVAGRGYRWRASARIDCVDEALLRKMADAGCVNLYFGVETGSERMQTICRKRLDLRLVEPILAAADSFGIETTASFITGYPQESGQDQDDTLDMIGRCARRPSCLTQLHMLAPEPGTPLFDEHGAQIAYDGYGGPYNTRLLGPGDEREVLDHPDIFQTYYYYPAALPRARHIFAVEAVDVLRRAGPIILAYALREFGGRLSRLISAWRRFADETSPGALPDAAGLEAFVAARFGRGHHLHSLFRYALRLSAARAPADVVAEGPYEPDRPCMLAENVGLLEDIHNCEALVDRLRRSNDGAPALGDADVGGLGAYIVRADGEAVTGYWVESGIAAILDLFRAPRSCRAAAQWLAHVTRNDGVDASIFEPLLRRGILVPAR</sequence>
<evidence type="ECO:0000259" key="9">
    <source>
        <dbReference type="PROSITE" id="PS51332"/>
    </source>
</evidence>